<reference evidence="2 3" key="1">
    <citation type="journal article" date="2019" name="Int. J. Syst. Evol. Microbiol.">
        <title>The Global Catalogue of Microorganisms (GCM) 10K type strain sequencing project: providing services to taxonomists for standard genome sequencing and annotation.</title>
        <authorList>
            <consortium name="The Broad Institute Genomics Platform"/>
            <consortium name="The Broad Institute Genome Sequencing Center for Infectious Disease"/>
            <person name="Wu L."/>
            <person name="Ma J."/>
        </authorList>
    </citation>
    <scope>NUCLEOTIDE SEQUENCE [LARGE SCALE GENOMIC DNA]</scope>
    <source>
        <strain evidence="2 3">RDMS1</strain>
    </source>
</reference>
<dbReference type="EMBL" id="JBHTAX010000001">
    <property type="protein sequence ID" value="MFC7191229.1"/>
    <property type="molecule type" value="Genomic_DNA"/>
</dbReference>
<evidence type="ECO:0000256" key="1">
    <source>
        <dbReference type="SAM" id="MobiDB-lite"/>
    </source>
</evidence>
<keyword evidence="3" id="KW-1185">Reference proteome</keyword>
<name>A0ABD5YPH2_9EURY</name>
<organism evidence="2 3">
    <name type="scientific">Halocatena marina</name>
    <dbReference type="NCBI Taxonomy" id="2934937"/>
    <lineage>
        <taxon>Archaea</taxon>
        <taxon>Methanobacteriati</taxon>
        <taxon>Methanobacteriota</taxon>
        <taxon>Stenosarchaea group</taxon>
        <taxon>Halobacteria</taxon>
        <taxon>Halobacteriales</taxon>
        <taxon>Natronomonadaceae</taxon>
        <taxon>Halocatena</taxon>
    </lineage>
</organism>
<dbReference type="RefSeq" id="WP_248908788.1">
    <property type="nucleotide sequence ID" value="NZ_CP109979.1"/>
</dbReference>
<feature type="region of interest" description="Disordered" evidence="1">
    <location>
        <begin position="18"/>
        <end position="48"/>
    </location>
</feature>
<evidence type="ECO:0000313" key="2">
    <source>
        <dbReference type="EMBL" id="MFC7191229.1"/>
    </source>
</evidence>
<proteinExistence type="predicted"/>
<protein>
    <recommendedName>
        <fullName evidence="4">Transposase</fullName>
    </recommendedName>
</protein>
<dbReference type="AlphaFoldDB" id="A0ABD5YPH2"/>
<accession>A0ABD5YPH2</accession>
<gene>
    <name evidence="2" type="ORF">ACFQL7_16410</name>
</gene>
<comment type="caution">
    <text evidence="2">The sequence shown here is derived from an EMBL/GenBank/DDBJ whole genome shotgun (WGS) entry which is preliminary data.</text>
</comment>
<evidence type="ECO:0000313" key="3">
    <source>
        <dbReference type="Proteomes" id="UP001596417"/>
    </source>
</evidence>
<dbReference type="Proteomes" id="UP001596417">
    <property type="component" value="Unassembled WGS sequence"/>
</dbReference>
<sequence>MTESYARAFAAFGGMKRQLGFPNPTPARDCTIERSESPAPQSLNGTIT</sequence>
<feature type="compositionally biased region" description="Polar residues" evidence="1">
    <location>
        <begin position="38"/>
        <end position="48"/>
    </location>
</feature>
<dbReference type="GeneID" id="76200946"/>
<evidence type="ECO:0008006" key="4">
    <source>
        <dbReference type="Google" id="ProtNLM"/>
    </source>
</evidence>